<accession>A0A4D5RFE3</accession>
<proteinExistence type="predicted"/>
<organism evidence="1">
    <name type="scientific">Ixodes scapularis</name>
    <name type="common">Black-legged tick</name>
    <name type="synonym">Deer tick</name>
    <dbReference type="NCBI Taxonomy" id="6945"/>
    <lineage>
        <taxon>Eukaryota</taxon>
        <taxon>Metazoa</taxon>
        <taxon>Ecdysozoa</taxon>
        <taxon>Arthropoda</taxon>
        <taxon>Chelicerata</taxon>
        <taxon>Arachnida</taxon>
        <taxon>Acari</taxon>
        <taxon>Parasitiformes</taxon>
        <taxon>Ixodida</taxon>
        <taxon>Ixodoidea</taxon>
        <taxon>Ixodidae</taxon>
        <taxon>Ixodinae</taxon>
        <taxon>Ixodes</taxon>
    </lineage>
</organism>
<evidence type="ECO:0000313" key="1">
    <source>
        <dbReference type="EMBL" id="MOY35818.1"/>
    </source>
</evidence>
<reference evidence="1" key="1">
    <citation type="submission" date="2019-04" db="EMBL/GenBank/DDBJ databases">
        <title>An insight into the mialome of Ixodes scapularis.</title>
        <authorList>
            <person name="Ribeiro J.M."/>
            <person name="Mather T.N."/>
            <person name="Karim S."/>
        </authorList>
    </citation>
    <scope>NUCLEOTIDE SEQUENCE</scope>
</reference>
<dbReference type="AlphaFoldDB" id="A0A4D5RFE3"/>
<protein>
    <submittedName>
        <fullName evidence="1">Putative secreted protein</fullName>
    </submittedName>
</protein>
<name>A0A4D5RFE3_IXOSC</name>
<dbReference type="EMBL" id="GHJT01001847">
    <property type="protein sequence ID" value="MOY35818.1"/>
    <property type="molecule type" value="Transcribed_RNA"/>
</dbReference>
<sequence>MELLTSILSFSLRASRTSAATMRTYYLGTQRKTSLTCCFSPTSRSMLTQRNRCSRSLVFWTTYSLRSLRKTKQK</sequence>